<evidence type="ECO:0000256" key="2">
    <source>
        <dbReference type="ARBA" id="ARBA00017475"/>
    </source>
</evidence>
<dbReference type="PANTHER" id="PTHR13245">
    <property type="entry name" value="RRP15-LIKE PROTEIN"/>
    <property type="match status" value="1"/>
</dbReference>
<dbReference type="Proteomes" id="UP000005203">
    <property type="component" value="Linkage group LG1"/>
</dbReference>
<dbReference type="PANTHER" id="PTHR13245:SF14">
    <property type="entry name" value="RRP15-LIKE PROTEIN"/>
    <property type="match status" value="1"/>
</dbReference>
<feature type="compositionally biased region" description="Basic and acidic residues" evidence="3">
    <location>
        <begin position="171"/>
        <end position="187"/>
    </location>
</feature>
<sequence length="227" mass="26369">MHIEKEFEDDIKSDAGGNSGWADAMRKILQTKKPKRKKTIVLSKAKRLCDIKEKEDKESSLDIEKIKEEVKEEIKEEKDVVKKPQLKEKKLGIRVKPSIMDRERERTLQKIATKGVVQLFNAVKQQQGEINKKLSEAGPLERKREQVLRSIDKTKFLDVLMGGSKSIPVDNDVKNEEQENKKLEKKKDKETWSVLREDFVMGTKLKDWDRKEQDEDSSAVEDMDSDD</sequence>
<proteinExistence type="inferred from homology"/>
<reference evidence="5" key="3">
    <citation type="submission" date="2025-05" db="UniProtKB">
        <authorList>
            <consortium name="RefSeq"/>
        </authorList>
    </citation>
    <scope>NUCLEOTIDE SEQUENCE [LARGE SCALE GENOMIC DNA]</scope>
    <source>
        <strain evidence="5">DH4</strain>
    </source>
</reference>
<evidence type="ECO:0000256" key="1">
    <source>
        <dbReference type="ARBA" id="ARBA00007462"/>
    </source>
</evidence>
<dbReference type="EnsemblMetazoa" id="XM_006559884">
    <property type="protein sequence ID" value="XP_006559947"/>
    <property type="gene ID" value="LOC724992"/>
</dbReference>
<comment type="similarity">
    <text evidence="1">Belongs to the RRP15 family.</text>
</comment>
<keyword evidence="5" id="KW-1185">Reference proteome</keyword>
<accession>A0A7M7GMF2</accession>
<reference evidence="4" key="1">
    <citation type="submission" date="2021-01" db="UniProtKB">
        <authorList>
            <consortium name="EnsemblMetazoa"/>
        </authorList>
    </citation>
    <scope>IDENTIFICATION</scope>
    <source>
        <strain evidence="4">DH4</strain>
    </source>
</reference>
<reference evidence="6" key="2">
    <citation type="submission" date="2025-04" db="UniProtKB">
        <authorList>
            <consortium name="RefSeq"/>
        </authorList>
    </citation>
    <scope>IDENTIFICATION</scope>
    <source>
        <strain evidence="6">DH4</strain>
        <tissue evidence="6">Whole body</tissue>
    </source>
</reference>
<evidence type="ECO:0000256" key="3">
    <source>
        <dbReference type="SAM" id="MobiDB-lite"/>
    </source>
</evidence>
<dbReference type="OMA" id="FVKQRFY"/>
<dbReference type="OrthoDB" id="20949at2759"/>
<evidence type="ECO:0000313" key="5">
    <source>
        <dbReference type="Proteomes" id="UP000005203"/>
    </source>
</evidence>
<evidence type="ECO:0000313" key="4">
    <source>
        <dbReference type="EnsemblMetazoa" id="XP_006559947"/>
    </source>
</evidence>
<feature type="region of interest" description="Disordered" evidence="3">
    <location>
        <begin position="163"/>
        <end position="187"/>
    </location>
</feature>
<dbReference type="AlphaFoldDB" id="A0A7M7GMF2"/>
<organism evidence="4">
    <name type="scientific">Apis mellifera</name>
    <name type="common">Honeybee</name>
    <dbReference type="NCBI Taxonomy" id="7460"/>
    <lineage>
        <taxon>Eukaryota</taxon>
        <taxon>Metazoa</taxon>
        <taxon>Ecdysozoa</taxon>
        <taxon>Arthropoda</taxon>
        <taxon>Hexapoda</taxon>
        <taxon>Insecta</taxon>
        <taxon>Pterygota</taxon>
        <taxon>Neoptera</taxon>
        <taxon>Endopterygota</taxon>
        <taxon>Hymenoptera</taxon>
        <taxon>Apocrita</taxon>
        <taxon>Aculeata</taxon>
        <taxon>Apoidea</taxon>
        <taxon>Anthophila</taxon>
        <taxon>Apidae</taxon>
        <taxon>Apis</taxon>
    </lineage>
</organism>
<feature type="compositionally biased region" description="Acidic residues" evidence="3">
    <location>
        <begin position="214"/>
        <end position="227"/>
    </location>
</feature>
<evidence type="ECO:0000313" key="6">
    <source>
        <dbReference type="RefSeq" id="XP_006559947.1"/>
    </source>
</evidence>
<dbReference type="GO" id="GO:0000460">
    <property type="term" value="P:maturation of 5.8S rRNA"/>
    <property type="evidence" value="ECO:0007669"/>
    <property type="project" value="TreeGrafter"/>
</dbReference>
<name>A0A7M7GMF2_APIME</name>
<accession>A0A8B6YVP7</accession>
<gene>
    <name evidence="4" type="primary">724992</name>
    <name evidence="6" type="synonym">LOC724992</name>
</gene>
<dbReference type="Pfam" id="PF07890">
    <property type="entry name" value="Rrp15p"/>
    <property type="match status" value="1"/>
</dbReference>
<feature type="region of interest" description="Disordered" evidence="3">
    <location>
        <begin position="1"/>
        <end position="20"/>
    </location>
</feature>
<dbReference type="GeneID" id="724992"/>
<dbReference type="GO" id="GO:0030687">
    <property type="term" value="C:preribosome, large subunit precursor"/>
    <property type="evidence" value="ECO:0007669"/>
    <property type="project" value="TreeGrafter"/>
</dbReference>
<protein>
    <recommendedName>
        <fullName evidence="2">RRP15-like protein</fullName>
    </recommendedName>
</protein>
<dbReference type="GO" id="GO:0000470">
    <property type="term" value="P:maturation of LSU-rRNA"/>
    <property type="evidence" value="ECO:0007669"/>
    <property type="project" value="TreeGrafter"/>
</dbReference>
<feature type="compositionally biased region" description="Basic and acidic residues" evidence="3">
    <location>
        <begin position="1"/>
        <end position="13"/>
    </location>
</feature>
<feature type="region of interest" description="Disordered" evidence="3">
    <location>
        <begin position="206"/>
        <end position="227"/>
    </location>
</feature>
<dbReference type="KEGG" id="ame:724992"/>
<dbReference type="InterPro" id="IPR012459">
    <property type="entry name" value="Rrp15"/>
</dbReference>
<dbReference type="RefSeq" id="XP_006559947.1">
    <property type="nucleotide sequence ID" value="XM_006559884.3"/>
</dbReference>